<protein>
    <recommendedName>
        <fullName evidence="4">Yip1 domain-containing protein</fullName>
    </recommendedName>
</protein>
<keyword evidence="1" id="KW-0812">Transmembrane</keyword>
<feature type="transmembrane region" description="Helical" evidence="1">
    <location>
        <begin position="111"/>
        <end position="132"/>
    </location>
</feature>
<evidence type="ECO:0000313" key="3">
    <source>
        <dbReference type="Proteomes" id="UP000285530"/>
    </source>
</evidence>
<organism evidence="2 3">
    <name type="scientific">Paracoccus aestuarii</name>
    <dbReference type="NCBI Taxonomy" id="453842"/>
    <lineage>
        <taxon>Bacteria</taxon>
        <taxon>Pseudomonadati</taxon>
        <taxon>Pseudomonadota</taxon>
        <taxon>Alphaproteobacteria</taxon>
        <taxon>Rhodobacterales</taxon>
        <taxon>Paracoccaceae</taxon>
        <taxon>Paracoccus</taxon>
    </lineage>
</organism>
<name>A0A419A2K2_9RHOB</name>
<feature type="transmembrane region" description="Helical" evidence="1">
    <location>
        <begin position="190"/>
        <end position="215"/>
    </location>
</feature>
<dbReference type="AlphaFoldDB" id="A0A419A2K2"/>
<sequence length="219" mass="22775">MVADASTTILSWLDRHFSVELPFTRFGRNILLLSLIGLVPVLALYIALTPGFWSHLIATDAALARFVRQIATNGLPVVAVVNALGLVLFARLRADLLRPGIALAIDIPARIGGFLGLHAVIYPASALMFGSFGGDPLQALRVVGPTLARAAAFDNLSGVYLYATLVGAIPLHMALAGVAARRHGNGNASLLVLSVAALALFGLQAAILTGSALLLGAPR</sequence>
<dbReference type="Proteomes" id="UP000285530">
    <property type="component" value="Unassembled WGS sequence"/>
</dbReference>
<accession>A0A419A2K2</accession>
<keyword evidence="1" id="KW-0472">Membrane</keyword>
<feature type="transmembrane region" description="Helical" evidence="1">
    <location>
        <begin position="73"/>
        <end position="90"/>
    </location>
</feature>
<evidence type="ECO:0008006" key="4">
    <source>
        <dbReference type="Google" id="ProtNLM"/>
    </source>
</evidence>
<dbReference type="OrthoDB" id="7860175at2"/>
<feature type="transmembrane region" description="Helical" evidence="1">
    <location>
        <begin position="159"/>
        <end position="178"/>
    </location>
</feature>
<keyword evidence="3" id="KW-1185">Reference proteome</keyword>
<feature type="transmembrane region" description="Helical" evidence="1">
    <location>
        <begin position="30"/>
        <end position="53"/>
    </location>
</feature>
<comment type="caution">
    <text evidence="2">The sequence shown here is derived from an EMBL/GenBank/DDBJ whole genome shotgun (WGS) entry which is preliminary data.</text>
</comment>
<keyword evidence="1" id="KW-1133">Transmembrane helix</keyword>
<dbReference type="EMBL" id="QZEV01000002">
    <property type="protein sequence ID" value="RJL07377.1"/>
    <property type="molecule type" value="Genomic_DNA"/>
</dbReference>
<evidence type="ECO:0000313" key="2">
    <source>
        <dbReference type="EMBL" id="RJL07377.1"/>
    </source>
</evidence>
<proteinExistence type="predicted"/>
<reference evidence="2 3" key="1">
    <citation type="submission" date="2018-09" db="EMBL/GenBank/DDBJ databases">
        <title>Paracoccus onubensis nov. sp. a moderate halophilic bacterium isolated from Gruta de las Maravillas (Aracena, Spain).</title>
        <authorList>
            <person name="Jurado V."/>
            <person name="Gutierrez-Patricio S."/>
            <person name="Gonzalez-Pimentel J.L."/>
            <person name="Laiz L."/>
            <person name="Saiz-Jimenez C."/>
        </authorList>
    </citation>
    <scope>NUCLEOTIDE SEQUENCE [LARGE SCALE GENOMIC DNA]</scope>
    <source>
        <strain evidence="2 3">DSM 19484</strain>
    </source>
</reference>
<dbReference type="RefSeq" id="WP_119884783.1">
    <property type="nucleotide sequence ID" value="NZ_CP067169.1"/>
</dbReference>
<gene>
    <name evidence="2" type="ORF">D3P06_01170</name>
</gene>
<evidence type="ECO:0000256" key="1">
    <source>
        <dbReference type="SAM" id="Phobius"/>
    </source>
</evidence>